<proteinExistence type="predicted"/>
<dbReference type="EMBL" id="RJSG01000001">
    <property type="protein sequence ID" value="RNL80918.1"/>
    <property type="molecule type" value="Genomic_DNA"/>
</dbReference>
<protein>
    <submittedName>
        <fullName evidence="2">Carboxymuconolactone decarboxylase family protein</fullName>
    </submittedName>
</protein>
<sequence>MSTKTYATTEERRQAARVPLVEDQDLFSKAVGWYSRRTYGKVLDNGLALLHHKPILFAIMKFEGKVAKWNRLDPDLKLLAEACSAAVIGCSWCMDFGYWAGQSKGLDTSKLEHVPTWRTSEVFSPLERRVLEYAEAMSVTPLEVTDEMAEALRADLGEDGFVELTMMIAVENERSRFNSAIGLTSQGFKEFCELRG</sequence>
<dbReference type="GO" id="GO:0051920">
    <property type="term" value="F:peroxiredoxin activity"/>
    <property type="evidence" value="ECO:0007669"/>
    <property type="project" value="InterPro"/>
</dbReference>
<dbReference type="AlphaFoldDB" id="A0A3N0DZ81"/>
<dbReference type="RefSeq" id="WP_123232125.1">
    <property type="nucleotide sequence ID" value="NZ_RJSG01000001.1"/>
</dbReference>
<evidence type="ECO:0000313" key="2">
    <source>
        <dbReference type="EMBL" id="RNL80918.1"/>
    </source>
</evidence>
<gene>
    <name evidence="2" type="ORF">EFL95_00575</name>
</gene>
<dbReference type="PANTHER" id="PTHR34846:SF10">
    <property type="entry name" value="CYTOPLASMIC PROTEIN"/>
    <property type="match status" value="1"/>
</dbReference>
<keyword evidence="3" id="KW-1185">Reference proteome</keyword>
<feature type="domain" description="Carboxymuconolactone decarboxylase-like" evidence="1">
    <location>
        <begin position="58"/>
        <end position="136"/>
    </location>
</feature>
<dbReference type="InterPro" id="IPR029032">
    <property type="entry name" value="AhpD-like"/>
</dbReference>
<name>A0A3N0DZ81_9ACTN</name>
<dbReference type="OrthoDB" id="657225at2"/>
<organism evidence="2 3">
    <name type="scientific">Nocardioides marmorisolisilvae</name>
    <dbReference type="NCBI Taxonomy" id="1542737"/>
    <lineage>
        <taxon>Bacteria</taxon>
        <taxon>Bacillati</taxon>
        <taxon>Actinomycetota</taxon>
        <taxon>Actinomycetes</taxon>
        <taxon>Propionibacteriales</taxon>
        <taxon>Nocardioidaceae</taxon>
        <taxon>Nocardioides</taxon>
    </lineage>
</organism>
<dbReference type="Proteomes" id="UP000277094">
    <property type="component" value="Unassembled WGS sequence"/>
</dbReference>
<dbReference type="Gene3D" id="1.20.1290.10">
    <property type="entry name" value="AhpD-like"/>
    <property type="match status" value="1"/>
</dbReference>
<evidence type="ECO:0000313" key="3">
    <source>
        <dbReference type="Proteomes" id="UP000277094"/>
    </source>
</evidence>
<dbReference type="PANTHER" id="PTHR34846">
    <property type="entry name" value="4-CARBOXYMUCONOLACTONE DECARBOXYLASE FAMILY PROTEIN (AFU_ORTHOLOGUE AFUA_6G11590)"/>
    <property type="match status" value="1"/>
</dbReference>
<accession>A0A3N0DZ81</accession>
<dbReference type="SUPFAM" id="SSF69118">
    <property type="entry name" value="AhpD-like"/>
    <property type="match status" value="1"/>
</dbReference>
<dbReference type="Pfam" id="PF02627">
    <property type="entry name" value="CMD"/>
    <property type="match status" value="1"/>
</dbReference>
<dbReference type="InterPro" id="IPR003779">
    <property type="entry name" value="CMD-like"/>
</dbReference>
<reference evidence="2 3" key="1">
    <citation type="submission" date="2018-11" db="EMBL/GenBank/DDBJ databases">
        <authorList>
            <person name="Li F."/>
        </authorList>
    </citation>
    <scope>NUCLEOTIDE SEQUENCE [LARGE SCALE GENOMIC DNA]</scope>
    <source>
        <strain evidence="2 3">KIS18-7</strain>
    </source>
</reference>
<comment type="caution">
    <text evidence="2">The sequence shown here is derived from an EMBL/GenBank/DDBJ whole genome shotgun (WGS) entry which is preliminary data.</text>
</comment>
<evidence type="ECO:0000259" key="1">
    <source>
        <dbReference type="Pfam" id="PF02627"/>
    </source>
</evidence>